<dbReference type="SUPFAM" id="SSF56112">
    <property type="entry name" value="Protein kinase-like (PK-like)"/>
    <property type="match status" value="1"/>
</dbReference>
<gene>
    <name evidence="2" type="ORF">WJU16_03005</name>
</gene>
<keyword evidence="2" id="KW-0418">Kinase</keyword>
<evidence type="ECO:0000313" key="3">
    <source>
        <dbReference type="Proteomes" id="UP001485459"/>
    </source>
</evidence>
<dbReference type="PANTHER" id="PTHR24359:SF1">
    <property type="entry name" value="INHIBITOR OF NUCLEAR FACTOR KAPPA-B KINASE EPSILON SUBUNIT HOMOLOG 1-RELATED"/>
    <property type="match status" value="1"/>
</dbReference>
<protein>
    <submittedName>
        <fullName evidence="2">Protein kinase</fullName>
    </submittedName>
</protein>
<keyword evidence="3" id="KW-1185">Reference proteome</keyword>
<dbReference type="InterPro" id="IPR008271">
    <property type="entry name" value="Ser/Thr_kinase_AS"/>
</dbReference>
<dbReference type="PROSITE" id="PS00108">
    <property type="entry name" value="PROTEIN_KINASE_ST"/>
    <property type="match status" value="1"/>
</dbReference>
<dbReference type="SMART" id="SM00220">
    <property type="entry name" value="S_TKc"/>
    <property type="match status" value="1"/>
</dbReference>
<organism evidence="2 3">
    <name type="scientific">Chitinophaga pollutisoli</name>
    <dbReference type="NCBI Taxonomy" id="3133966"/>
    <lineage>
        <taxon>Bacteria</taxon>
        <taxon>Pseudomonadati</taxon>
        <taxon>Bacteroidota</taxon>
        <taxon>Chitinophagia</taxon>
        <taxon>Chitinophagales</taxon>
        <taxon>Chitinophagaceae</taxon>
        <taxon>Chitinophaga</taxon>
    </lineage>
</organism>
<name>A0ABZ2YT40_9BACT</name>
<dbReference type="Pfam" id="PF00069">
    <property type="entry name" value="Pkinase"/>
    <property type="match status" value="1"/>
</dbReference>
<dbReference type="PANTHER" id="PTHR24359">
    <property type="entry name" value="SERINE/THREONINE-PROTEIN KINASE SBK1"/>
    <property type="match status" value="1"/>
</dbReference>
<dbReference type="InterPro" id="IPR000719">
    <property type="entry name" value="Prot_kinase_dom"/>
</dbReference>
<dbReference type="InterPro" id="IPR011009">
    <property type="entry name" value="Kinase-like_dom_sf"/>
</dbReference>
<reference evidence="3" key="1">
    <citation type="submission" date="2024-03" db="EMBL/GenBank/DDBJ databases">
        <title>Chitinophaga horti sp. nov., isolated from garden soil.</title>
        <authorList>
            <person name="Lee D.S."/>
            <person name="Han D.M."/>
            <person name="Baek J.H."/>
            <person name="Choi D.G."/>
            <person name="Jeon J.H."/>
            <person name="Jeon C.O."/>
        </authorList>
    </citation>
    <scope>NUCLEOTIDE SEQUENCE [LARGE SCALE GENOMIC DNA]</scope>
    <source>
        <strain evidence="3">GPA1</strain>
    </source>
</reference>
<feature type="domain" description="Protein kinase" evidence="1">
    <location>
        <begin position="23"/>
        <end position="332"/>
    </location>
</feature>
<dbReference type="PROSITE" id="PS50011">
    <property type="entry name" value="PROTEIN_KINASE_DOM"/>
    <property type="match status" value="1"/>
</dbReference>
<proteinExistence type="predicted"/>
<evidence type="ECO:0000313" key="2">
    <source>
        <dbReference type="EMBL" id="WZN42004.1"/>
    </source>
</evidence>
<dbReference type="RefSeq" id="WP_341836847.1">
    <property type="nucleotide sequence ID" value="NZ_CP149822.1"/>
</dbReference>
<accession>A0ABZ2YT40</accession>
<dbReference type="EMBL" id="CP149822">
    <property type="protein sequence ID" value="WZN42004.1"/>
    <property type="molecule type" value="Genomic_DNA"/>
</dbReference>
<sequence>MQNPAEHLKGLTLEGDWYVSEKIEHGDDHSGGNFSICYRVTKNGHTAFLKAIDVSKAMGGPDPTRGLQTLMNAYEYEKELCTTCDGRRMDRVVRILAAGSTYPLKHLPVFVPYLIFELASTTLREHVLETTHNMDNATLMRSLHNVAVAISQLHSAGIVHQDIKGSNVLLFSPDGESKVADLGRAEMISKESIYFHFPIAGDPDYAPPEQRLNYISDKWDVRRRSTDLYLLGSLICFYYTQFPMTALYEIHLAPEFKKGAWKGKFEQVLPVLKDAFQEILEFLEEQLSETFSEKDIIQNIVKLVKFLCDPDPSKRGHPDSLPIDQYAMERFITSFDVLANRFESKLL</sequence>
<dbReference type="GO" id="GO:0016301">
    <property type="term" value="F:kinase activity"/>
    <property type="evidence" value="ECO:0007669"/>
    <property type="project" value="UniProtKB-KW"/>
</dbReference>
<dbReference type="Proteomes" id="UP001485459">
    <property type="component" value="Chromosome"/>
</dbReference>
<dbReference type="Gene3D" id="1.10.510.10">
    <property type="entry name" value="Transferase(Phosphotransferase) domain 1"/>
    <property type="match status" value="1"/>
</dbReference>
<keyword evidence="2" id="KW-0808">Transferase</keyword>
<evidence type="ECO:0000259" key="1">
    <source>
        <dbReference type="PROSITE" id="PS50011"/>
    </source>
</evidence>